<dbReference type="EMBL" id="JBBKTW010000004">
    <property type="protein sequence ID" value="MEN2988994.1"/>
    <property type="molecule type" value="Genomic_DNA"/>
</dbReference>
<name>A0ABU9YJL6_9PROT</name>
<organism evidence="2 3">
    <name type="scientific">Tistrella arctica</name>
    <dbReference type="NCBI Taxonomy" id="3133430"/>
    <lineage>
        <taxon>Bacteria</taxon>
        <taxon>Pseudomonadati</taxon>
        <taxon>Pseudomonadota</taxon>
        <taxon>Alphaproteobacteria</taxon>
        <taxon>Geminicoccales</taxon>
        <taxon>Geminicoccaceae</taxon>
        <taxon>Tistrella</taxon>
    </lineage>
</organism>
<evidence type="ECO:0000313" key="3">
    <source>
        <dbReference type="Proteomes" id="UP001413721"/>
    </source>
</evidence>
<keyword evidence="3" id="KW-1185">Reference proteome</keyword>
<dbReference type="Proteomes" id="UP001413721">
    <property type="component" value="Unassembled WGS sequence"/>
</dbReference>
<comment type="caution">
    <text evidence="2">The sequence shown here is derived from an EMBL/GenBank/DDBJ whole genome shotgun (WGS) entry which is preliminary data.</text>
</comment>
<dbReference type="RefSeq" id="WP_345937391.1">
    <property type="nucleotide sequence ID" value="NZ_JBBKTW010000004.1"/>
</dbReference>
<dbReference type="InterPro" id="IPR025272">
    <property type="entry name" value="SocA_Panacea"/>
</dbReference>
<feature type="domain" description="Antitoxin SocA-like Panacea" evidence="1">
    <location>
        <begin position="25"/>
        <end position="71"/>
    </location>
</feature>
<sequence>MTVDTLSAAKHLCEKSHWSLSNLKLQKVLYIAHMMHLGQFGMPLINGYFEAWDYGPVEPKLYHHVKAFGREPVGPVFGLVADVSDPVASDVLDRTFDRLSNMTPGQLVGVTHWERGAWARYYNPRVRGVLIPNDAIRSEYRERITHAE</sequence>
<proteinExistence type="predicted"/>
<accession>A0ABU9YJL6</accession>
<evidence type="ECO:0000313" key="2">
    <source>
        <dbReference type="EMBL" id="MEN2988994.1"/>
    </source>
</evidence>
<evidence type="ECO:0000259" key="1">
    <source>
        <dbReference type="Pfam" id="PF13274"/>
    </source>
</evidence>
<gene>
    <name evidence="2" type="ORF">WG926_11830</name>
</gene>
<reference evidence="2 3" key="1">
    <citation type="submission" date="2024-03" db="EMBL/GenBank/DDBJ databases">
        <title>High-quality draft genome sequencing of Tistrella sp. BH-R2-4.</title>
        <authorList>
            <person name="Dong C."/>
        </authorList>
    </citation>
    <scope>NUCLEOTIDE SEQUENCE [LARGE SCALE GENOMIC DNA]</scope>
    <source>
        <strain evidence="2 3">BH-R2-4</strain>
    </source>
</reference>
<dbReference type="Pfam" id="PF13274">
    <property type="entry name" value="SocA_Panacea"/>
    <property type="match status" value="1"/>
</dbReference>
<protein>
    <submittedName>
        <fullName evidence="2">Type II toxin-antitoxin system antitoxin SocA domain-containing protein</fullName>
    </submittedName>
</protein>